<name>A0A2A2SHP4_9SPHN</name>
<evidence type="ECO:0000313" key="2">
    <source>
        <dbReference type="Proteomes" id="UP000218151"/>
    </source>
</evidence>
<dbReference type="Gene3D" id="3.10.450.160">
    <property type="entry name" value="inner membrane protein cigr"/>
    <property type="match status" value="1"/>
</dbReference>
<evidence type="ECO:0008006" key="3">
    <source>
        <dbReference type="Google" id="ProtNLM"/>
    </source>
</evidence>
<dbReference type="EMBL" id="NSLI01000002">
    <property type="protein sequence ID" value="PAX08742.1"/>
    <property type="molecule type" value="Genomic_DNA"/>
</dbReference>
<protein>
    <recommendedName>
        <fullName evidence="3">17 kDa surface antigen</fullName>
    </recommendedName>
</protein>
<proteinExistence type="predicted"/>
<organism evidence="1 2">
    <name type="scientific">Sphingomonas lenta</name>
    <dbReference type="NCBI Taxonomy" id="1141887"/>
    <lineage>
        <taxon>Bacteria</taxon>
        <taxon>Pseudomonadati</taxon>
        <taxon>Pseudomonadota</taxon>
        <taxon>Alphaproteobacteria</taxon>
        <taxon>Sphingomonadales</taxon>
        <taxon>Sphingomonadaceae</taxon>
        <taxon>Sphingomonas</taxon>
    </lineage>
</organism>
<reference evidence="2" key="1">
    <citation type="submission" date="2017-09" db="EMBL/GenBank/DDBJ databases">
        <authorList>
            <person name="Feng G."/>
            <person name="Zhu H."/>
        </authorList>
    </citation>
    <scope>NUCLEOTIDE SEQUENCE [LARGE SCALE GENOMIC DNA]</scope>
    <source>
        <strain evidence="2">1PNM-20</strain>
    </source>
</reference>
<sequence length="322" mass="33867">MSGVGAARHIREVTMRAMLIAGVCLVGLSGGALAQDRVVVHGPGARYPVPGTTVTTHQAPPPVVHHGPAPVAHAPYRRLARGQFVPPAYNTPQHYVFDWASYGLPQPPVGYNWVRYHDDAVLIDARGTVFDVQSGVNWTYAQDQYYADAAPYPPAPYPQGNFDPRLYQRRDDGLGGAAIGAVAGGALGAAVAGRGDRLGGALIGGGVGAITGYAVDRAEDRGRVPPPPPPYGAGYPPPPPPAYGGYAGGYGAPTVQTYTVPAGGSQVIYAGPGVTTVTVTTQPSVTTTTTTTEYHDEVVTYSRPAAKRVYRRPVHRSKYKTR</sequence>
<evidence type="ECO:0000313" key="1">
    <source>
        <dbReference type="EMBL" id="PAX08742.1"/>
    </source>
</evidence>
<comment type="caution">
    <text evidence="1">The sequence shown here is derived from an EMBL/GenBank/DDBJ whole genome shotgun (WGS) entry which is preliminary data.</text>
</comment>
<dbReference type="Pfam" id="PF11776">
    <property type="entry name" value="RcnB"/>
    <property type="match status" value="1"/>
</dbReference>
<keyword evidence="2" id="KW-1185">Reference proteome</keyword>
<dbReference type="OrthoDB" id="9808839at2"/>
<accession>A0A2A2SHP4</accession>
<dbReference type="Proteomes" id="UP000218151">
    <property type="component" value="Unassembled WGS sequence"/>
</dbReference>
<dbReference type="InterPro" id="IPR024572">
    <property type="entry name" value="RcnB"/>
</dbReference>
<dbReference type="AlphaFoldDB" id="A0A2A2SHP4"/>
<gene>
    <name evidence="1" type="ORF">CKY28_05110</name>
</gene>